<evidence type="ECO:0000313" key="2">
    <source>
        <dbReference type="Proteomes" id="UP000595437"/>
    </source>
</evidence>
<dbReference type="EMBL" id="CP045896">
    <property type="protein sequence ID" value="QQP50620.1"/>
    <property type="molecule type" value="Genomic_DNA"/>
</dbReference>
<protein>
    <submittedName>
        <fullName evidence="1">Uncharacterized protein</fullName>
    </submittedName>
</protein>
<name>A0A7T8KAF9_CALRO</name>
<feature type="non-terminal residue" evidence="1">
    <location>
        <position position="74"/>
    </location>
</feature>
<sequence length="74" mass="8551">MQNLLKLISTGLISRTVDCKPIEEVQSDHSPLLATFNMPVKRHQRKQHWHLNTTLLDDTNTHCKIQNMMEGILS</sequence>
<proteinExistence type="predicted"/>
<reference evidence="2" key="1">
    <citation type="submission" date="2021-01" db="EMBL/GenBank/DDBJ databases">
        <title>Caligus Genome Assembly.</title>
        <authorList>
            <person name="Gallardo-Escarate C."/>
        </authorList>
    </citation>
    <scope>NUCLEOTIDE SEQUENCE [LARGE SCALE GENOMIC DNA]</scope>
</reference>
<dbReference type="Proteomes" id="UP000595437">
    <property type="component" value="Chromosome 7"/>
</dbReference>
<gene>
    <name evidence="1" type="ORF">FKW44_011675</name>
</gene>
<accession>A0A7T8KAF9</accession>
<dbReference type="AlphaFoldDB" id="A0A7T8KAF9"/>
<organism evidence="1 2">
    <name type="scientific">Caligus rogercresseyi</name>
    <name type="common">Sea louse</name>
    <dbReference type="NCBI Taxonomy" id="217165"/>
    <lineage>
        <taxon>Eukaryota</taxon>
        <taxon>Metazoa</taxon>
        <taxon>Ecdysozoa</taxon>
        <taxon>Arthropoda</taxon>
        <taxon>Crustacea</taxon>
        <taxon>Multicrustacea</taxon>
        <taxon>Hexanauplia</taxon>
        <taxon>Copepoda</taxon>
        <taxon>Siphonostomatoida</taxon>
        <taxon>Caligidae</taxon>
        <taxon>Caligus</taxon>
    </lineage>
</organism>
<keyword evidence="2" id="KW-1185">Reference proteome</keyword>
<evidence type="ECO:0000313" key="1">
    <source>
        <dbReference type="EMBL" id="QQP50620.1"/>
    </source>
</evidence>